<feature type="compositionally biased region" description="Polar residues" evidence="9">
    <location>
        <begin position="1013"/>
        <end position="1023"/>
    </location>
</feature>
<protein>
    <recommendedName>
        <fullName evidence="10">Amidohydrolase-related domain-containing protein</fullName>
    </recommendedName>
</protein>
<feature type="modified residue" description="N6-carboxylysine" evidence="8">
    <location>
        <position position="154"/>
    </location>
</feature>
<evidence type="ECO:0000313" key="12">
    <source>
        <dbReference type="Proteomes" id="UP000192596"/>
    </source>
</evidence>
<dbReference type="PANTHER" id="PTHR10507">
    <property type="entry name" value="CDC45-RELATED PROTEIN"/>
    <property type="match status" value="1"/>
</dbReference>
<dbReference type="EMBL" id="NAJO01000016">
    <property type="protein sequence ID" value="OQO06534.1"/>
    <property type="molecule type" value="Genomic_DNA"/>
</dbReference>
<dbReference type="InterPro" id="IPR006680">
    <property type="entry name" value="Amidohydro-rel"/>
</dbReference>
<organism evidence="11 12">
    <name type="scientific">Cryoendolithus antarcticus</name>
    <dbReference type="NCBI Taxonomy" id="1507870"/>
    <lineage>
        <taxon>Eukaryota</taxon>
        <taxon>Fungi</taxon>
        <taxon>Dikarya</taxon>
        <taxon>Ascomycota</taxon>
        <taxon>Pezizomycotina</taxon>
        <taxon>Dothideomycetes</taxon>
        <taxon>Dothideomycetidae</taxon>
        <taxon>Cladosporiales</taxon>
        <taxon>Cladosporiaceae</taxon>
        <taxon>Cryoendolithus</taxon>
    </lineage>
</organism>
<dbReference type="FunCoup" id="A0A1V8T5G3">
    <property type="interactions" value="1139"/>
</dbReference>
<feature type="region of interest" description="Disordered" evidence="9">
    <location>
        <begin position="1013"/>
        <end position="1048"/>
    </location>
</feature>
<name>A0A1V8T5G3_9PEZI</name>
<keyword evidence="7" id="KW-0131">Cell cycle</keyword>
<feature type="compositionally biased region" description="Polar residues" evidence="9">
    <location>
        <begin position="722"/>
        <end position="732"/>
    </location>
</feature>
<dbReference type="GO" id="GO:0003697">
    <property type="term" value="F:single-stranded DNA binding"/>
    <property type="evidence" value="ECO:0007669"/>
    <property type="project" value="TreeGrafter"/>
</dbReference>
<evidence type="ECO:0000256" key="5">
    <source>
        <dbReference type="ARBA" id="ARBA00022705"/>
    </source>
</evidence>
<feature type="compositionally biased region" description="Low complexity" evidence="9">
    <location>
        <begin position="1038"/>
        <end position="1048"/>
    </location>
</feature>
<reference evidence="12" key="1">
    <citation type="submission" date="2017-03" db="EMBL/GenBank/DDBJ databases">
        <title>Genomes of endolithic fungi from Antarctica.</title>
        <authorList>
            <person name="Coleine C."/>
            <person name="Masonjones S."/>
            <person name="Stajich J.E."/>
        </authorList>
    </citation>
    <scope>NUCLEOTIDE SEQUENCE [LARGE SCALE GENOMIC DNA]</scope>
    <source>
        <strain evidence="12">CCFEE 5527</strain>
    </source>
</reference>
<keyword evidence="5" id="KW-0235">DNA replication</keyword>
<dbReference type="STRING" id="1507870.A0A1V8T5G3"/>
<dbReference type="CDD" id="cd01314">
    <property type="entry name" value="D-HYD"/>
    <property type="match status" value="1"/>
</dbReference>
<comment type="PTM">
    <text evidence="8">Carbamylation allows a single lysine to coordinate two divalent metal cations.</text>
</comment>
<gene>
    <name evidence="11" type="ORF">B0A48_08317</name>
</gene>
<proteinExistence type="inferred from homology"/>
<evidence type="ECO:0000256" key="9">
    <source>
        <dbReference type="SAM" id="MobiDB-lite"/>
    </source>
</evidence>
<sequence length="1328" mass="145323">MAFDTIFTNGLIVTASDILPAGTEIGISGGKISSLGLSLPRNASTKVIDAQGAYITPGGIDSHVHLAQKNSPTGDGWESGTRSAVAGGTTTVIAFASQERGDESLLPVVEGYLKLADGQSYVDYGIHCIVTNPTTKILDEEFRWLFKQGVTSVKLYMTYEHMRVPDRGVLEILFKCRELGMTTMIHAESHDMISFIIEGLERKGNTEPYFHALARPRIAEDEASYRAISLAELADAPILIVHMSSEVAVNHVREAQGRLLPVHAETCPHYLFLLSEEIKGKEHDHFSGAKHVCSPPLRHRKEDLEGLWRGVANGTFTTWSSDHAPSKYDHSGGKKLGLVDGIPRFSKIPNGLPGVESRMALLFGQTEACLPMSEARLSLPRFVQLTASNAAKLYGLSGRKGSIAPGFDADLVVWYPGSEGKRVIEQGKMHHDMDYTPFEGVEVDRIEMYLPRGQLSQLYTHLVKTTHALSPPLIILTSLGVDALCATRILTSLLRRDYIQYHIEPVAGYSELQRAGQNFALPLTRQRGGEGGVVVCIGAGGLVDLEEVLGLDGADGEVDMSDHGVEVWVIDARRPWNLGNVFGSSTAVQQGDDGTAVMRRQGIEQGRVMPNYRPGKGGVIVWDDGEIESELTAERDAFMALQDMPEITEEDLVMEGETSEHEVDDEEPSSSQSRKRKASIRNSDDEGTDGSDDEERPRRRRRSNSSTPISSSPGGNPQSGQAETPSSSQPRSSGAVIPSSPPRALSARSLRRKLLKLRRKHEATLEAYYTLGTSNSEPISSMMYSLASELGREDNDMLWSAIVGISSVDLSPFARTKRRRNEAGKRVLDKSEQIREVLQDEVRRLNPVPEDEIRRSQSQYGVIQTKARSPTDTSIRLSPEPRFLLIRHWSLYDSMLHSPYLSTRLHIWSDAGRKRLHKLLAKMGVSLQEAGKGYIHMDMALKQSLRERILKFAPQYNLDHLVPGENGRRGLEGWGFVRSWGWKATLSAVDVATIASAILEVGADPHLVQATNTASHVPQQSYASRVRSLPTPPHSDADTAGPAAAPGDPDWTSTRFYAAFDALSPTSEGLDKLLKHIPSAQHLARAILRTGSALIAKKQIRHLRSFRMGVVKDGPDTVLFSHPGALVKLAAWVSEAVAVLEAEKGRKGREGDEALVLACLDEARGVYVVVGLGGGAQGGKSVRSKAEIKAREEKKKKRAEAKASAKAARAIKRRDRKARQREREEALGLIDSDAESNHSRSESDATESSASSFGSGESGSDSEVDEKEVQRRKSRGYGSNKFGLAFQSVVEETGARVRIDSFEHSVVEVRREDLGGFLEGLSLRGVVG</sequence>
<feature type="region of interest" description="Disordered" evidence="9">
    <location>
        <begin position="1176"/>
        <end position="1274"/>
    </location>
</feature>
<comment type="similarity">
    <text evidence="3">Belongs to the CDC45 family.</text>
</comment>
<dbReference type="InterPro" id="IPR032466">
    <property type="entry name" value="Metal_Hydrolase"/>
</dbReference>
<dbReference type="GO" id="GO:0005737">
    <property type="term" value="C:cytoplasm"/>
    <property type="evidence" value="ECO:0007669"/>
    <property type="project" value="InterPro"/>
</dbReference>
<evidence type="ECO:0000256" key="3">
    <source>
        <dbReference type="ARBA" id="ARBA00010727"/>
    </source>
</evidence>
<dbReference type="GO" id="GO:0031261">
    <property type="term" value="C:DNA replication preinitiation complex"/>
    <property type="evidence" value="ECO:0007669"/>
    <property type="project" value="TreeGrafter"/>
</dbReference>
<evidence type="ECO:0000256" key="8">
    <source>
        <dbReference type="PIRSR" id="PIRSR611778-50"/>
    </source>
</evidence>
<dbReference type="OrthoDB" id="10258955at2759"/>
<keyword evidence="12" id="KW-1185">Reference proteome</keyword>
<dbReference type="InterPro" id="IPR003874">
    <property type="entry name" value="CDC45"/>
</dbReference>
<comment type="subcellular location">
    <subcellularLocation>
        <location evidence="1">Nucleus</location>
    </subcellularLocation>
</comment>
<feature type="region of interest" description="Disordered" evidence="9">
    <location>
        <begin position="655"/>
        <end position="746"/>
    </location>
</feature>
<feature type="compositionally biased region" description="Acidic residues" evidence="9">
    <location>
        <begin position="685"/>
        <end position="694"/>
    </location>
</feature>
<evidence type="ECO:0000259" key="10">
    <source>
        <dbReference type="Pfam" id="PF01979"/>
    </source>
</evidence>
<dbReference type="Pfam" id="PF02724">
    <property type="entry name" value="CDC45"/>
    <property type="match status" value="1"/>
</dbReference>
<dbReference type="GO" id="GO:1902977">
    <property type="term" value="P:mitotic DNA replication preinitiation complex assembly"/>
    <property type="evidence" value="ECO:0007669"/>
    <property type="project" value="TreeGrafter"/>
</dbReference>
<dbReference type="GO" id="GO:0006270">
    <property type="term" value="P:DNA replication initiation"/>
    <property type="evidence" value="ECO:0007669"/>
    <property type="project" value="InterPro"/>
</dbReference>
<dbReference type="GO" id="GO:0016810">
    <property type="term" value="F:hydrolase activity, acting on carbon-nitrogen (but not peptide) bonds"/>
    <property type="evidence" value="ECO:0007669"/>
    <property type="project" value="InterPro"/>
</dbReference>
<accession>A0A1V8T5G3</accession>
<dbReference type="InParanoid" id="A0A1V8T5G3"/>
<dbReference type="InterPro" id="IPR011059">
    <property type="entry name" value="Metal-dep_hydrolase_composite"/>
</dbReference>
<evidence type="ECO:0000256" key="6">
    <source>
        <dbReference type="ARBA" id="ARBA00023242"/>
    </source>
</evidence>
<dbReference type="GO" id="GO:0003682">
    <property type="term" value="F:chromatin binding"/>
    <property type="evidence" value="ECO:0007669"/>
    <property type="project" value="TreeGrafter"/>
</dbReference>
<dbReference type="Proteomes" id="UP000192596">
    <property type="component" value="Unassembled WGS sequence"/>
</dbReference>
<dbReference type="InterPro" id="IPR011778">
    <property type="entry name" value="Hydantoinase/dihydroPyrase"/>
</dbReference>
<evidence type="ECO:0000256" key="4">
    <source>
        <dbReference type="ARBA" id="ARBA00022553"/>
    </source>
</evidence>
<evidence type="ECO:0000313" key="11">
    <source>
        <dbReference type="EMBL" id="OQO06534.1"/>
    </source>
</evidence>
<feature type="compositionally biased region" description="Basic and acidic residues" evidence="9">
    <location>
        <begin position="1184"/>
        <end position="1193"/>
    </location>
</feature>
<dbReference type="PANTHER" id="PTHR10507:SF0">
    <property type="entry name" value="CELL DIVISION CONTROL PROTEIN 45 HOMOLOG"/>
    <property type="match status" value="1"/>
</dbReference>
<feature type="compositionally biased region" description="Low complexity" evidence="9">
    <location>
        <begin position="1246"/>
        <end position="1259"/>
    </location>
</feature>
<comment type="caution">
    <text evidence="11">The sequence shown here is derived from an EMBL/GenBank/DDBJ whole genome shotgun (WGS) entry which is preliminary data.</text>
</comment>
<feature type="compositionally biased region" description="Low complexity" evidence="9">
    <location>
        <begin position="704"/>
        <end position="721"/>
    </location>
</feature>
<evidence type="ECO:0000256" key="7">
    <source>
        <dbReference type="ARBA" id="ARBA00023306"/>
    </source>
</evidence>
<dbReference type="SUPFAM" id="SSF51556">
    <property type="entry name" value="Metallo-dependent hydrolases"/>
    <property type="match status" value="1"/>
</dbReference>
<dbReference type="Gene3D" id="3.20.20.140">
    <property type="entry name" value="Metal-dependent hydrolases"/>
    <property type="match status" value="1"/>
</dbReference>
<feature type="domain" description="Amidohydrolase-related" evidence="10">
    <location>
        <begin position="54"/>
        <end position="438"/>
    </location>
</feature>
<dbReference type="SUPFAM" id="SSF51338">
    <property type="entry name" value="Composite domain of metallo-dependent hydrolases"/>
    <property type="match status" value="1"/>
</dbReference>
<dbReference type="GO" id="GO:0000727">
    <property type="term" value="P:double-strand break repair via break-induced replication"/>
    <property type="evidence" value="ECO:0007669"/>
    <property type="project" value="TreeGrafter"/>
</dbReference>
<dbReference type="FunFam" id="3.20.20.140:FF:000217">
    <property type="entry name" value="Dihydropyrimidinase-related protein 1"/>
    <property type="match status" value="1"/>
</dbReference>
<keyword evidence="6" id="KW-0539">Nucleus</keyword>
<evidence type="ECO:0000256" key="2">
    <source>
        <dbReference type="ARBA" id="ARBA00008829"/>
    </source>
</evidence>
<dbReference type="GO" id="GO:0003688">
    <property type="term" value="F:DNA replication origin binding"/>
    <property type="evidence" value="ECO:0007669"/>
    <property type="project" value="TreeGrafter"/>
</dbReference>
<comment type="similarity">
    <text evidence="2">Belongs to the metallo-dependent hydrolases superfamily. Hydantoinase/dihydropyrimidinase family.</text>
</comment>
<keyword evidence="4" id="KW-0597">Phosphoprotein</keyword>
<evidence type="ECO:0000256" key="1">
    <source>
        <dbReference type="ARBA" id="ARBA00004123"/>
    </source>
</evidence>
<dbReference type="Pfam" id="PF01979">
    <property type="entry name" value="Amidohydro_1"/>
    <property type="match status" value="1"/>
</dbReference>
<feature type="compositionally biased region" description="Basic residues" evidence="9">
    <location>
        <begin position="1209"/>
        <end position="1220"/>
    </location>
</feature>